<evidence type="ECO:0000313" key="2">
    <source>
        <dbReference type="EMBL" id="GKT42671.1"/>
    </source>
</evidence>
<sequence length="205" mass="22550">MKFTSVSAVTILAAISAVQAAPLSVHSSAVAVDLLPRNGISALSKKGETVGDFEAEEEKKAKALEAQGVPEDRRLKARAKAETVGEILAEEEKEFQEEDIPEDRKLKARTKTETVGEVWAEEEKKTQEEGLLEDRKLKIRTVCGQVDFSGGKPVQLEDRELCHGQEIDPTPAKFADLEDRAVSKEAKDELDRIRAGIATEPRLED</sequence>
<feature type="chain" id="PRO_5041331865" evidence="1">
    <location>
        <begin position="21"/>
        <end position="205"/>
    </location>
</feature>
<comment type="caution">
    <text evidence="2">The sequence shown here is derived from an EMBL/GenBank/DDBJ whole genome shotgun (WGS) entry which is preliminary data.</text>
</comment>
<keyword evidence="3" id="KW-1185">Reference proteome</keyword>
<evidence type="ECO:0000256" key="1">
    <source>
        <dbReference type="SAM" id="SignalP"/>
    </source>
</evidence>
<keyword evidence="1" id="KW-0732">Signal</keyword>
<dbReference type="GeneID" id="73323654"/>
<evidence type="ECO:0000313" key="3">
    <source>
        <dbReference type="Proteomes" id="UP001055115"/>
    </source>
</evidence>
<dbReference type="EMBL" id="BQXU01000005">
    <property type="protein sequence ID" value="GKT42671.1"/>
    <property type="molecule type" value="Genomic_DNA"/>
</dbReference>
<gene>
    <name evidence="2" type="ORF">ColSpa_02852</name>
</gene>
<dbReference type="RefSeq" id="XP_049125021.1">
    <property type="nucleotide sequence ID" value="XM_049269064.1"/>
</dbReference>
<organism evidence="2 3">
    <name type="scientific">Colletotrichum spaethianum</name>
    <dbReference type="NCBI Taxonomy" id="700344"/>
    <lineage>
        <taxon>Eukaryota</taxon>
        <taxon>Fungi</taxon>
        <taxon>Dikarya</taxon>
        <taxon>Ascomycota</taxon>
        <taxon>Pezizomycotina</taxon>
        <taxon>Sordariomycetes</taxon>
        <taxon>Hypocreomycetidae</taxon>
        <taxon>Glomerellales</taxon>
        <taxon>Glomerellaceae</taxon>
        <taxon>Colletotrichum</taxon>
        <taxon>Colletotrichum spaethianum species complex</taxon>
    </lineage>
</organism>
<protein>
    <submittedName>
        <fullName evidence="2">Uncharacterized protein</fullName>
    </submittedName>
</protein>
<reference evidence="2 3" key="1">
    <citation type="submission" date="2022-03" db="EMBL/GenBank/DDBJ databases">
        <title>Genome data of Colletotrichum spp.</title>
        <authorList>
            <person name="Utami Y.D."/>
            <person name="Hiruma K."/>
        </authorList>
    </citation>
    <scope>NUCLEOTIDE SEQUENCE [LARGE SCALE GENOMIC DNA]</scope>
    <source>
        <strain evidence="2 3">MAFF 239500</strain>
    </source>
</reference>
<dbReference type="Proteomes" id="UP001055115">
    <property type="component" value="Unassembled WGS sequence"/>
</dbReference>
<proteinExistence type="predicted"/>
<feature type="signal peptide" evidence="1">
    <location>
        <begin position="1"/>
        <end position="20"/>
    </location>
</feature>
<dbReference type="AlphaFoldDB" id="A0AA37L605"/>
<name>A0AA37L605_9PEZI</name>
<accession>A0AA37L605</accession>